<dbReference type="Gene3D" id="3.30.590.10">
    <property type="entry name" value="Glutamine synthetase/guanido kinase, catalytic domain"/>
    <property type="match status" value="1"/>
</dbReference>
<feature type="domain" description="GS catalytic" evidence="20">
    <location>
        <begin position="108"/>
        <end position="443"/>
    </location>
</feature>
<evidence type="ECO:0000256" key="12">
    <source>
        <dbReference type="ARBA" id="ARBA00049436"/>
    </source>
</evidence>
<dbReference type="NCBIfam" id="TIGR00653">
    <property type="entry name" value="GlnA"/>
    <property type="match status" value="1"/>
</dbReference>
<feature type="binding site" evidence="15">
    <location>
        <position position="332"/>
    </location>
    <ligand>
        <name>Mg(2+)</name>
        <dbReference type="ChEBI" id="CHEBI:18420"/>
        <label>1</label>
    </ligand>
</feature>
<evidence type="ECO:0000256" key="14">
    <source>
        <dbReference type="PIRSR" id="PIRSR604809-2"/>
    </source>
</evidence>
<evidence type="ECO:0000256" key="6">
    <source>
        <dbReference type="ARBA" id="ARBA00022598"/>
    </source>
</evidence>
<feature type="binding site" evidence="13">
    <location>
        <position position="334"/>
    </location>
    <ligand>
        <name>L-glutamate</name>
        <dbReference type="ChEBI" id="CHEBI:29985"/>
    </ligand>
</feature>
<evidence type="ECO:0000256" key="3">
    <source>
        <dbReference type="ARBA" id="ARBA00012937"/>
    </source>
</evidence>
<feature type="binding site" evidence="13">
    <location>
        <position position="303"/>
    </location>
    <ligand>
        <name>L-glutamate</name>
        <dbReference type="ChEBI" id="CHEBI:29985"/>
    </ligand>
</feature>
<dbReference type="SUPFAM" id="SSF54368">
    <property type="entry name" value="Glutamine synthetase, N-terminal domain"/>
    <property type="match status" value="1"/>
</dbReference>
<feature type="binding site" evidence="15">
    <location>
        <position position="188"/>
    </location>
    <ligand>
        <name>Mg(2+)</name>
        <dbReference type="ChEBI" id="CHEBI:18420"/>
        <label>1</label>
    </ligand>
</feature>
<dbReference type="GO" id="GO:0004356">
    <property type="term" value="F:glutamine synthetase activity"/>
    <property type="evidence" value="ECO:0007669"/>
    <property type="project" value="UniProtKB-EC"/>
</dbReference>
<evidence type="ECO:0000256" key="7">
    <source>
        <dbReference type="ARBA" id="ARBA00022723"/>
    </source>
</evidence>
<feature type="binding site" evidence="14">
    <location>
        <begin position="246"/>
        <end position="248"/>
    </location>
    <ligand>
        <name>ATP</name>
        <dbReference type="ChEBI" id="CHEBI:30616"/>
    </ligand>
</feature>
<keyword evidence="22" id="KW-1185">Reference proteome</keyword>
<protein>
    <recommendedName>
        <fullName evidence="4">Glutamine synthetase</fullName>
        <ecNumber evidence="3">6.3.1.2</ecNumber>
    </recommendedName>
    <alternativeName>
        <fullName evidence="11">Glutamate--ammonia ligase</fullName>
    </alternativeName>
</protein>
<dbReference type="Pfam" id="PF03951">
    <property type="entry name" value="Gln-synt_N"/>
    <property type="match status" value="1"/>
</dbReference>
<evidence type="ECO:0000256" key="10">
    <source>
        <dbReference type="ARBA" id="ARBA00022842"/>
    </source>
</evidence>
<organism evidence="21 22">
    <name type="scientific">Methanospirillum lacunae</name>
    <dbReference type="NCBI Taxonomy" id="668570"/>
    <lineage>
        <taxon>Archaea</taxon>
        <taxon>Methanobacteriati</taxon>
        <taxon>Methanobacteriota</taxon>
        <taxon>Stenosarchaea group</taxon>
        <taxon>Methanomicrobia</taxon>
        <taxon>Methanomicrobiales</taxon>
        <taxon>Methanospirillaceae</taxon>
        <taxon>Methanospirillum</taxon>
    </lineage>
</organism>
<dbReference type="SUPFAM" id="SSF55931">
    <property type="entry name" value="Glutamine synthetase/guanido kinase"/>
    <property type="match status" value="1"/>
</dbReference>
<evidence type="ECO:0000256" key="17">
    <source>
        <dbReference type="PROSITE-ProRule" id="PRU01330"/>
    </source>
</evidence>
<feature type="binding site" evidence="14">
    <location>
        <position position="315"/>
    </location>
    <ligand>
        <name>ATP</name>
        <dbReference type="ChEBI" id="CHEBI:30616"/>
    </ligand>
</feature>
<dbReference type="GO" id="GO:0006542">
    <property type="term" value="P:glutamine biosynthetic process"/>
    <property type="evidence" value="ECO:0007669"/>
    <property type="project" value="InterPro"/>
</dbReference>
<evidence type="ECO:0000256" key="11">
    <source>
        <dbReference type="ARBA" id="ARBA00030668"/>
    </source>
</evidence>
<feature type="binding site" evidence="13">
    <location>
        <position position="315"/>
    </location>
    <ligand>
        <name>L-glutamate</name>
        <dbReference type="ChEBI" id="CHEBI:29985"/>
    </ligand>
</feature>
<gene>
    <name evidence="21" type="primary">glnA</name>
    <name evidence="21" type="ORF">DK846_02155</name>
</gene>
<evidence type="ECO:0000313" key="22">
    <source>
        <dbReference type="Proteomes" id="UP000245657"/>
    </source>
</evidence>
<feature type="binding site" evidence="15">
    <location>
        <position position="195"/>
    </location>
    <ligand>
        <name>Mg(2+)</name>
        <dbReference type="ChEBI" id="CHEBI:18420"/>
        <label>1</label>
    </ligand>
</feature>
<dbReference type="PROSITE" id="PS51987">
    <property type="entry name" value="GS_CATALYTIC"/>
    <property type="match status" value="1"/>
</dbReference>
<dbReference type="FunFam" id="3.30.590.10:FF:000003">
    <property type="entry name" value="Glutamine synthetase 2"/>
    <property type="match status" value="1"/>
</dbReference>
<feature type="binding site" evidence="15">
    <location>
        <position position="131"/>
    </location>
    <ligand>
        <name>Mg(2+)</name>
        <dbReference type="ChEBI" id="CHEBI:18420"/>
        <label>1</label>
    </ligand>
</feature>
<proteinExistence type="inferred from homology"/>
<dbReference type="InterPro" id="IPR004809">
    <property type="entry name" value="Gln_synth_I"/>
</dbReference>
<dbReference type="OrthoDB" id="36124at2157"/>
<evidence type="ECO:0000313" key="21">
    <source>
        <dbReference type="EMBL" id="PWR73988.1"/>
    </source>
</evidence>
<dbReference type="GO" id="GO:0005737">
    <property type="term" value="C:cytoplasm"/>
    <property type="evidence" value="ECO:0007669"/>
    <property type="project" value="UniProtKB-SubCell"/>
</dbReference>
<dbReference type="RefSeq" id="WP_109967267.1">
    <property type="nucleotide sequence ID" value="NZ_CP176093.1"/>
</dbReference>
<keyword evidence="9 14" id="KW-0067">ATP-binding</keyword>
<dbReference type="EC" id="6.3.1.2" evidence="3"/>
<dbReference type="PROSITE" id="PS51986">
    <property type="entry name" value="GS_BETA_GRASP"/>
    <property type="match status" value="1"/>
</dbReference>
<evidence type="ECO:0000256" key="1">
    <source>
        <dbReference type="ARBA" id="ARBA00004496"/>
    </source>
</evidence>
<keyword evidence="10 15" id="KW-0460">Magnesium</keyword>
<evidence type="ECO:0000256" key="13">
    <source>
        <dbReference type="PIRSR" id="PIRSR604809-1"/>
    </source>
</evidence>
<dbReference type="InterPro" id="IPR036651">
    <property type="entry name" value="Gln_synt_N_sf"/>
</dbReference>
<comment type="subcellular location">
    <subcellularLocation>
        <location evidence="1">Cytoplasm</location>
    </subcellularLocation>
</comment>
<evidence type="ECO:0000259" key="20">
    <source>
        <dbReference type="PROSITE" id="PS51987"/>
    </source>
</evidence>
<keyword evidence="16" id="KW-0597">Phosphoprotein</keyword>
<keyword evidence="5" id="KW-0963">Cytoplasm</keyword>
<dbReference type="PROSITE" id="PS00181">
    <property type="entry name" value="GLNA_ATP"/>
    <property type="match status" value="1"/>
</dbReference>
<comment type="catalytic activity">
    <reaction evidence="12">
        <text>L-glutamate + NH4(+) + ATP = L-glutamine + ADP + phosphate + H(+)</text>
        <dbReference type="Rhea" id="RHEA:16169"/>
        <dbReference type="ChEBI" id="CHEBI:15378"/>
        <dbReference type="ChEBI" id="CHEBI:28938"/>
        <dbReference type="ChEBI" id="CHEBI:29985"/>
        <dbReference type="ChEBI" id="CHEBI:30616"/>
        <dbReference type="ChEBI" id="CHEBI:43474"/>
        <dbReference type="ChEBI" id="CHEBI:58359"/>
        <dbReference type="ChEBI" id="CHEBI:456216"/>
        <dbReference type="EC" id="6.3.1.2"/>
    </reaction>
</comment>
<evidence type="ECO:0000256" key="15">
    <source>
        <dbReference type="PIRSR" id="PIRSR604809-3"/>
    </source>
</evidence>
<dbReference type="InterPro" id="IPR008146">
    <property type="entry name" value="Gln_synth_cat_dom"/>
</dbReference>
<feature type="binding site" evidence="15">
    <location>
        <position position="133"/>
    </location>
    <ligand>
        <name>Mg(2+)</name>
        <dbReference type="ChEBI" id="CHEBI:18420"/>
        <label>1</label>
    </ligand>
</feature>
<dbReference type="Pfam" id="PF00120">
    <property type="entry name" value="Gln-synt_C"/>
    <property type="match status" value="1"/>
</dbReference>
<dbReference type="GeneID" id="97549335"/>
<dbReference type="GO" id="GO:0046872">
    <property type="term" value="F:metal ion binding"/>
    <property type="evidence" value="ECO:0007669"/>
    <property type="project" value="UniProtKB-KW"/>
</dbReference>
<dbReference type="FunFam" id="3.10.20.70:FF:000005">
    <property type="entry name" value="Glutamine synthetase"/>
    <property type="match status" value="1"/>
</dbReference>
<evidence type="ECO:0000256" key="4">
    <source>
        <dbReference type="ARBA" id="ARBA00021364"/>
    </source>
</evidence>
<accession>A0A2V2NC03</accession>
<feature type="binding site" evidence="14">
    <location>
        <begin position="198"/>
        <end position="200"/>
    </location>
    <ligand>
        <name>ATP</name>
        <dbReference type="ChEBI" id="CHEBI:30616"/>
    </ligand>
</feature>
<keyword evidence="8 14" id="KW-0547">Nucleotide-binding</keyword>
<dbReference type="GO" id="GO:0016020">
    <property type="term" value="C:membrane"/>
    <property type="evidence" value="ECO:0007669"/>
    <property type="project" value="TreeGrafter"/>
</dbReference>
<dbReference type="InterPro" id="IPR014746">
    <property type="entry name" value="Gln_synth/guanido_kin_cat_dom"/>
</dbReference>
<comment type="caution">
    <text evidence="21">The sequence shown here is derived from an EMBL/GenBank/DDBJ whole genome shotgun (WGS) entry which is preliminary data.</text>
</comment>
<dbReference type="PANTHER" id="PTHR43407">
    <property type="entry name" value="GLUTAMINE SYNTHETASE"/>
    <property type="match status" value="1"/>
</dbReference>
<feature type="binding site" evidence="15">
    <location>
        <position position="244"/>
    </location>
    <ligand>
        <name>Mg(2+)</name>
        <dbReference type="ChEBI" id="CHEBI:18420"/>
        <label>1</label>
    </ligand>
</feature>
<sequence length="443" mass="49634">MSDAKVSEMIARVKADDVGFIRLQFTDILGIPKNVAIPTFQLEKALTEGIWIDGSSIEGFTRINESDMILKPDISTYAILPWRPSEKKVARFICDVYTYGDKPFEGDPRYVLKKNLEEAKKLGYTFNTGPELEFFVFQRDEEDNPTTKFVDHGGYFDLAPNDKAEDLRREIVLALTDMGFEIEASHHEVADSQHEIDFKYGDALAVADKVITFKFAAKTLALLNDMHITFMPKPIARINGTGMHCHGSLSKDGKNTFFDAKADKQLSETALYYIGGLMKHAKAIARLGNPTINSYKRLVPGYEAPVYITWSAANRSAMIRVPAARGNSTRAELRSPDPTCNPYLLFAAMIAAGIDGVKNKIMPPAPTDVNIYHLSEEERVKLGIEMLPGSLKEANDELLKDKVICDALGKHVVDNLTEIAIAETDDYRLTVHPWEIERYINNF</sequence>
<comment type="similarity">
    <text evidence="2 17 18">Belongs to the glutamine synthetase family.</text>
</comment>
<name>A0A2V2NC03_9EURY</name>
<feature type="binding site" evidence="14">
    <location>
        <position position="183"/>
    </location>
    <ligand>
        <name>ATP</name>
        <dbReference type="ChEBI" id="CHEBI:30616"/>
    </ligand>
</feature>
<comment type="cofactor">
    <cofactor evidence="15">
        <name>Mg(2+)</name>
        <dbReference type="ChEBI" id="CHEBI:18420"/>
    </cofactor>
    <text evidence="15">Binds 2 Mg(2+) ions per subunit.</text>
</comment>
<dbReference type="InterPro" id="IPR027303">
    <property type="entry name" value="Gln_synth_gly_rich_site"/>
</dbReference>
<feature type="binding site" evidence="13">
    <location>
        <position position="297"/>
    </location>
    <ligand>
        <name>L-glutamate</name>
        <dbReference type="ChEBI" id="CHEBI:29985"/>
    </ligand>
</feature>
<keyword evidence="6 21" id="KW-0436">Ligase</keyword>
<dbReference type="GO" id="GO:0005524">
    <property type="term" value="F:ATP binding"/>
    <property type="evidence" value="ECO:0007669"/>
    <property type="project" value="UniProtKB-KW"/>
</dbReference>
<keyword evidence="7 15" id="KW-0479">Metal-binding</keyword>
<dbReference type="EMBL" id="QGMY01000002">
    <property type="protein sequence ID" value="PWR73988.1"/>
    <property type="molecule type" value="Genomic_DNA"/>
</dbReference>
<evidence type="ECO:0000259" key="19">
    <source>
        <dbReference type="PROSITE" id="PS51986"/>
    </source>
</evidence>
<evidence type="ECO:0000256" key="2">
    <source>
        <dbReference type="ARBA" id="ARBA00009897"/>
    </source>
</evidence>
<dbReference type="Proteomes" id="UP000245657">
    <property type="component" value="Unassembled WGS sequence"/>
</dbReference>
<reference evidence="21 22" key="1">
    <citation type="submission" date="2018-05" db="EMBL/GenBank/DDBJ databases">
        <title>Draft genome of Methanospirillum lacunae Ki8-1.</title>
        <authorList>
            <person name="Dueholm M.S."/>
            <person name="Nielsen P.H."/>
            <person name="Bakmann L.F."/>
            <person name="Otzen D.E."/>
        </authorList>
    </citation>
    <scope>NUCLEOTIDE SEQUENCE [LARGE SCALE GENOMIC DNA]</scope>
    <source>
        <strain evidence="21 22">Ki8-1</strain>
    </source>
</reference>
<evidence type="ECO:0000256" key="8">
    <source>
        <dbReference type="ARBA" id="ARBA00022741"/>
    </source>
</evidence>
<evidence type="ECO:0000256" key="16">
    <source>
        <dbReference type="PIRSR" id="PIRSR604809-50"/>
    </source>
</evidence>
<feature type="domain" description="GS beta-grasp" evidence="19">
    <location>
        <begin position="16"/>
        <end position="101"/>
    </location>
</feature>
<evidence type="ECO:0000256" key="5">
    <source>
        <dbReference type="ARBA" id="ARBA00022490"/>
    </source>
</evidence>
<dbReference type="AlphaFoldDB" id="A0A2V2NC03"/>
<evidence type="ECO:0000256" key="9">
    <source>
        <dbReference type="ARBA" id="ARBA00022840"/>
    </source>
</evidence>
<feature type="modified residue" description="O-AMP-tyrosine" evidence="16">
    <location>
        <position position="372"/>
    </location>
</feature>
<dbReference type="SMART" id="SM01230">
    <property type="entry name" value="Gln-synt_C"/>
    <property type="match status" value="1"/>
</dbReference>
<evidence type="ECO:0000256" key="18">
    <source>
        <dbReference type="RuleBase" id="RU000384"/>
    </source>
</evidence>
<dbReference type="InterPro" id="IPR008147">
    <property type="entry name" value="Gln_synt_N"/>
</dbReference>
<dbReference type="Gene3D" id="3.10.20.70">
    <property type="entry name" value="Glutamine synthetase, N-terminal domain"/>
    <property type="match status" value="1"/>
</dbReference>
<dbReference type="PANTHER" id="PTHR43407:SF1">
    <property type="entry name" value="LENGSIN"/>
    <property type="match status" value="1"/>
</dbReference>
<feature type="binding site" evidence="13">
    <location>
        <begin position="239"/>
        <end position="240"/>
    </location>
    <ligand>
        <name>L-glutamate</name>
        <dbReference type="ChEBI" id="CHEBI:29985"/>
    </ligand>
</feature>